<keyword evidence="4 6" id="KW-0813">Transport</keyword>
<evidence type="ECO:0000313" key="8">
    <source>
        <dbReference type="EMBL" id="MEH7827978.1"/>
    </source>
</evidence>
<evidence type="ECO:0000256" key="4">
    <source>
        <dbReference type="ARBA" id="ARBA00022448"/>
    </source>
</evidence>
<dbReference type="NCBIfam" id="TIGR02108">
    <property type="entry name" value="PQQ_syn_pqqB"/>
    <property type="match status" value="1"/>
</dbReference>
<evidence type="ECO:0000256" key="5">
    <source>
        <dbReference type="ARBA" id="ARBA00022905"/>
    </source>
</evidence>
<dbReference type="InterPro" id="IPR011842">
    <property type="entry name" value="PQQ_synth_PqqB"/>
</dbReference>
<comment type="pathway">
    <text evidence="1 6">Cofactor biosynthesis; pyrroloquinoline quinone biosynthesis.</text>
</comment>
<dbReference type="EMBL" id="JBALHR010000003">
    <property type="protein sequence ID" value="MEH7827978.1"/>
    <property type="molecule type" value="Genomic_DNA"/>
</dbReference>
<dbReference type="RefSeq" id="WP_335421454.1">
    <property type="nucleotide sequence ID" value="NZ_JBALHR010000003.1"/>
</dbReference>
<evidence type="ECO:0000259" key="7">
    <source>
        <dbReference type="Pfam" id="PF12706"/>
    </source>
</evidence>
<evidence type="ECO:0000256" key="2">
    <source>
        <dbReference type="ARBA" id="ARBA00008481"/>
    </source>
</evidence>
<organism evidence="8 9">
    <name type="scientific">Gemmobacter denitrificans</name>
    <dbReference type="NCBI Taxonomy" id="3123040"/>
    <lineage>
        <taxon>Bacteria</taxon>
        <taxon>Pseudomonadati</taxon>
        <taxon>Pseudomonadota</taxon>
        <taxon>Alphaproteobacteria</taxon>
        <taxon>Rhodobacterales</taxon>
        <taxon>Paracoccaceae</taxon>
        <taxon>Gemmobacter</taxon>
    </lineage>
</organism>
<keyword evidence="9" id="KW-1185">Reference proteome</keyword>
<dbReference type="Gene3D" id="3.60.15.10">
    <property type="entry name" value="Ribonuclease Z/Hydroxyacylglutathione hydrolase-like"/>
    <property type="match status" value="1"/>
</dbReference>
<sequence length="297" mass="31737">MRLIVLGAGAGGGLPQWNCACLQCAAARKGRIPGMTQSSLAVSADGLAWVLLNASPDLRQQLFATPALHPTGLRDSPVKAVVLTNGDVDHIAGLLTLREKSPFRLFATRATLDVLAANSVFAVLDPELVRPEVITLDQPFEPLPGLVMTPHAVPGKVPLYLEGAETALNLKAMGEQTIGITIEKAGHRVEYIPGCADVPDWLIARLARSDVLLFDGTIWTDEEMLASGTGRKTGARMGHIAMSGPNGSMERLASLRARKLFIHINNTNPALLPDSPARQALLRNGWELAQDGLEITL</sequence>
<proteinExistence type="inferred from homology"/>
<dbReference type="PANTHER" id="PTHR42663">
    <property type="entry name" value="HYDROLASE C777.06C-RELATED-RELATED"/>
    <property type="match status" value="1"/>
</dbReference>
<dbReference type="SUPFAM" id="SSF56281">
    <property type="entry name" value="Metallo-hydrolase/oxidoreductase"/>
    <property type="match status" value="1"/>
</dbReference>
<dbReference type="InterPro" id="IPR036866">
    <property type="entry name" value="RibonucZ/Hydroxyglut_hydro"/>
</dbReference>
<reference evidence="8" key="1">
    <citation type="submission" date="2024-02" db="EMBL/GenBank/DDBJ databases">
        <title>Genome sequences of strain Gemmobacter sp. JM10B15.</title>
        <authorList>
            <person name="Zhang M."/>
        </authorList>
    </citation>
    <scope>NUCLEOTIDE SEQUENCE</scope>
    <source>
        <strain evidence="8">JM10B15</strain>
    </source>
</reference>
<dbReference type="HAMAP" id="MF_00653">
    <property type="entry name" value="PQQ_syn_PqqB"/>
    <property type="match status" value="1"/>
</dbReference>
<comment type="similarity">
    <text evidence="2 6">Belongs to the PqqB family.</text>
</comment>
<evidence type="ECO:0000256" key="1">
    <source>
        <dbReference type="ARBA" id="ARBA00004886"/>
    </source>
</evidence>
<evidence type="ECO:0000313" key="9">
    <source>
        <dbReference type="Proteomes" id="UP001431963"/>
    </source>
</evidence>
<dbReference type="Proteomes" id="UP001431963">
    <property type="component" value="Unassembled WGS sequence"/>
</dbReference>
<protein>
    <recommendedName>
        <fullName evidence="3 6">Coenzyme PQQ synthesis protein B</fullName>
    </recommendedName>
    <alternativeName>
        <fullName evidence="6">Pyrroloquinoline quinone biosynthesis protein B</fullName>
    </alternativeName>
</protein>
<comment type="caution">
    <text evidence="8">The sequence shown here is derived from an EMBL/GenBank/DDBJ whole genome shotgun (WGS) entry which is preliminary data.</text>
</comment>
<name>A0ABU8BUR4_9RHOB</name>
<comment type="function">
    <text evidence="6">May be involved in the transport of PQQ or its precursor to the periplasm.</text>
</comment>
<gene>
    <name evidence="6 8" type="primary">pqqB</name>
    <name evidence="8" type="ORF">V6590_07445</name>
</gene>
<dbReference type="PANTHER" id="PTHR42663:SF7">
    <property type="entry name" value="COENZYME PQQ SYNTHESIS PROTEIN B"/>
    <property type="match status" value="1"/>
</dbReference>
<evidence type="ECO:0000256" key="6">
    <source>
        <dbReference type="HAMAP-Rule" id="MF_00653"/>
    </source>
</evidence>
<dbReference type="Pfam" id="PF12706">
    <property type="entry name" value="Lactamase_B_2"/>
    <property type="match status" value="1"/>
</dbReference>
<keyword evidence="5 6" id="KW-0884">PQQ biosynthesis</keyword>
<feature type="domain" description="Metallo-beta-lactamase" evidence="7">
    <location>
        <begin position="49"/>
        <end position="264"/>
    </location>
</feature>
<dbReference type="InterPro" id="IPR001279">
    <property type="entry name" value="Metallo-B-lactamas"/>
</dbReference>
<accession>A0ABU8BUR4</accession>
<evidence type="ECO:0000256" key="3">
    <source>
        <dbReference type="ARBA" id="ARBA00015084"/>
    </source>
</evidence>